<dbReference type="Pfam" id="PF01590">
    <property type="entry name" value="GAF"/>
    <property type="match status" value="1"/>
</dbReference>
<dbReference type="SMART" id="SM00387">
    <property type="entry name" value="HATPase_c"/>
    <property type="match status" value="1"/>
</dbReference>
<protein>
    <recommendedName>
        <fullName evidence="2">histidine kinase</fullName>
        <ecNumber evidence="2">2.7.13.3</ecNumber>
    </recommendedName>
</protein>
<dbReference type="PANTHER" id="PTHR43065">
    <property type="entry name" value="SENSOR HISTIDINE KINASE"/>
    <property type="match status" value="1"/>
</dbReference>
<keyword evidence="3" id="KW-0597">Phosphoprotein</keyword>
<evidence type="ECO:0000256" key="6">
    <source>
        <dbReference type="SAM" id="Coils"/>
    </source>
</evidence>
<keyword evidence="5" id="KW-0902">Two-component regulatory system</keyword>
<evidence type="ECO:0000313" key="8">
    <source>
        <dbReference type="EMBL" id="ERT09791.1"/>
    </source>
</evidence>
<dbReference type="Proteomes" id="UP000017127">
    <property type="component" value="Unassembled WGS sequence"/>
</dbReference>
<dbReference type="OrthoDB" id="9773246at2"/>
<keyword evidence="9" id="KW-1185">Reference proteome</keyword>
<dbReference type="PROSITE" id="PS50109">
    <property type="entry name" value="HIS_KIN"/>
    <property type="match status" value="1"/>
</dbReference>
<dbReference type="Gene3D" id="3.30.450.40">
    <property type="match status" value="1"/>
</dbReference>
<name>U7QTN4_9CYAN</name>
<gene>
    <name evidence="8" type="ORF">M595_0043</name>
</gene>
<dbReference type="AlphaFoldDB" id="U7QTN4"/>
<reference evidence="8 9" key="1">
    <citation type="journal article" date="2013" name="Front. Microbiol.">
        <title>Comparative genomic analyses of the cyanobacterium, Lyngbya aestuarii BL J, a powerful hydrogen producer.</title>
        <authorList>
            <person name="Kothari A."/>
            <person name="Vaughn M."/>
            <person name="Garcia-Pichel F."/>
        </authorList>
    </citation>
    <scope>NUCLEOTIDE SEQUENCE [LARGE SCALE GENOMIC DNA]</scope>
    <source>
        <strain evidence="8 9">BL J</strain>
    </source>
</reference>
<dbReference type="InterPro" id="IPR003594">
    <property type="entry name" value="HATPase_dom"/>
</dbReference>
<dbReference type="InterPro" id="IPR003661">
    <property type="entry name" value="HisK_dim/P_dom"/>
</dbReference>
<sequence>MEYIRRPNRNTSKPRLRDHNNFQSSGAASFLSCQLPDGQTLSEPFFRQQKTFGPNFSTTLDLDWLLAAYQSLSQELELDNLLLTLINLILETEVVSKAWLILEKSGDWVIEASGSLESHSVQILKSLPLETAESSLLMPIVSRVLHLQTPLVLNDISQEVDLSPSCLVKPQSLFCFPLRCQDKLIGVLYLENYFITNAFTPVFKELLNRLSPQIAIALNNAYRYNNLHQKVAEQTQARERVTGELKQTQKKLVQSEKMVALGQLITGIAHEINTPLGAIYASVQNLSNALEHTLEKLPLLLKELSTTQQEDFLTLLAATRPSNLPLSFREERQLKRTLEKELTNHKIEQAETLASMLVEMGITDVEPPLLRLLQASNSMMILETAYYLVLQYRNSENIKLAVDKASTIVTALKQYVHSDRCSCMITAQISEEIDTVLVLYQHQFKQGIQVSTNYGNLPGIRCYPEQLNQVWANLIQNAIQAMGSQGKLEITGTRHQNFIRVQITDSGCGIPIEIQDQIFDPFFTTKAVGVGTGLGLDISRQIVEQHQGHIEVESQPGRTSFTVWIPIDNTAKS</sequence>
<feature type="coiled-coil region" evidence="6">
    <location>
        <begin position="231"/>
        <end position="258"/>
    </location>
</feature>
<dbReference type="SUPFAM" id="SSF47384">
    <property type="entry name" value="Homodimeric domain of signal transducing histidine kinase"/>
    <property type="match status" value="1"/>
</dbReference>
<dbReference type="CDD" id="cd00082">
    <property type="entry name" value="HisKA"/>
    <property type="match status" value="1"/>
</dbReference>
<feature type="domain" description="Histidine kinase" evidence="7">
    <location>
        <begin position="267"/>
        <end position="569"/>
    </location>
</feature>
<dbReference type="InterPro" id="IPR003018">
    <property type="entry name" value="GAF"/>
</dbReference>
<evidence type="ECO:0000256" key="3">
    <source>
        <dbReference type="ARBA" id="ARBA00022553"/>
    </source>
</evidence>
<dbReference type="InterPro" id="IPR029016">
    <property type="entry name" value="GAF-like_dom_sf"/>
</dbReference>
<dbReference type="SUPFAM" id="SSF55874">
    <property type="entry name" value="ATPase domain of HSP90 chaperone/DNA topoisomerase II/histidine kinase"/>
    <property type="match status" value="1"/>
</dbReference>
<dbReference type="SMART" id="SM00065">
    <property type="entry name" value="GAF"/>
    <property type="match status" value="1"/>
</dbReference>
<organism evidence="8 9">
    <name type="scientific">Lyngbya aestuarii BL J</name>
    <dbReference type="NCBI Taxonomy" id="1348334"/>
    <lineage>
        <taxon>Bacteria</taxon>
        <taxon>Bacillati</taxon>
        <taxon>Cyanobacteriota</taxon>
        <taxon>Cyanophyceae</taxon>
        <taxon>Oscillatoriophycideae</taxon>
        <taxon>Oscillatoriales</taxon>
        <taxon>Microcoleaceae</taxon>
        <taxon>Lyngbya</taxon>
    </lineage>
</organism>
<dbReference type="EC" id="2.7.13.3" evidence="2"/>
<dbReference type="Gene3D" id="1.10.287.130">
    <property type="match status" value="1"/>
</dbReference>
<dbReference type="SUPFAM" id="SSF55781">
    <property type="entry name" value="GAF domain-like"/>
    <property type="match status" value="1"/>
</dbReference>
<dbReference type="EMBL" id="AUZM01000001">
    <property type="protein sequence ID" value="ERT09791.1"/>
    <property type="molecule type" value="Genomic_DNA"/>
</dbReference>
<dbReference type="GO" id="GO:0000155">
    <property type="term" value="F:phosphorelay sensor kinase activity"/>
    <property type="evidence" value="ECO:0007669"/>
    <property type="project" value="InterPro"/>
</dbReference>
<dbReference type="InterPro" id="IPR036097">
    <property type="entry name" value="HisK_dim/P_sf"/>
</dbReference>
<evidence type="ECO:0000259" key="7">
    <source>
        <dbReference type="PROSITE" id="PS50109"/>
    </source>
</evidence>
<dbReference type="InterPro" id="IPR005467">
    <property type="entry name" value="His_kinase_dom"/>
</dbReference>
<evidence type="ECO:0000256" key="1">
    <source>
        <dbReference type="ARBA" id="ARBA00000085"/>
    </source>
</evidence>
<keyword evidence="4 8" id="KW-0418">Kinase</keyword>
<dbReference type="PROSITE" id="PS51257">
    <property type="entry name" value="PROKAR_LIPOPROTEIN"/>
    <property type="match status" value="1"/>
</dbReference>
<comment type="caution">
    <text evidence="8">The sequence shown here is derived from an EMBL/GenBank/DDBJ whole genome shotgun (WGS) entry which is preliminary data.</text>
</comment>
<keyword evidence="4 8" id="KW-0808">Transferase</keyword>
<comment type="catalytic activity">
    <reaction evidence="1">
        <text>ATP + protein L-histidine = ADP + protein N-phospho-L-histidine.</text>
        <dbReference type="EC" id="2.7.13.3"/>
    </reaction>
</comment>
<evidence type="ECO:0000256" key="2">
    <source>
        <dbReference type="ARBA" id="ARBA00012438"/>
    </source>
</evidence>
<dbReference type="Gene3D" id="3.30.565.10">
    <property type="entry name" value="Histidine kinase-like ATPase, C-terminal domain"/>
    <property type="match status" value="1"/>
</dbReference>
<accession>U7QTN4</accession>
<dbReference type="RefSeq" id="WP_023063855.1">
    <property type="nucleotide sequence ID" value="NZ_AUZM01000001.1"/>
</dbReference>
<dbReference type="InterPro" id="IPR004358">
    <property type="entry name" value="Sig_transdc_His_kin-like_C"/>
</dbReference>
<evidence type="ECO:0000256" key="4">
    <source>
        <dbReference type="ARBA" id="ARBA00022777"/>
    </source>
</evidence>
<dbReference type="PANTHER" id="PTHR43065:SF48">
    <property type="entry name" value="HISTIDINE KINASE"/>
    <property type="match status" value="1"/>
</dbReference>
<dbReference type="Pfam" id="PF02518">
    <property type="entry name" value="HATPase_c"/>
    <property type="match status" value="1"/>
</dbReference>
<evidence type="ECO:0000313" key="9">
    <source>
        <dbReference type="Proteomes" id="UP000017127"/>
    </source>
</evidence>
<proteinExistence type="predicted"/>
<dbReference type="PRINTS" id="PR00344">
    <property type="entry name" value="BCTRLSENSOR"/>
</dbReference>
<keyword evidence="6" id="KW-0175">Coiled coil</keyword>
<dbReference type="InterPro" id="IPR036890">
    <property type="entry name" value="HATPase_C_sf"/>
</dbReference>
<evidence type="ECO:0000256" key="5">
    <source>
        <dbReference type="ARBA" id="ARBA00023012"/>
    </source>
</evidence>